<proteinExistence type="predicted"/>
<dbReference type="Gene3D" id="1.25.40.20">
    <property type="entry name" value="Ankyrin repeat-containing domain"/>
    <property type="match status" value="1"/>
</dbReference>
<evidence type="ECO:0000313" key="2">
    <source>
        <dbReference type="Proteomes" id="UP000735302"/>
    </source>
</evidence>
<accession>A0AAV4C726</accession>
<dbReference type="EMBL" id="BLXT01005873">
    <property type="protein sequence ID" value="GFO26874.1"/>
    <property type="molecule type" value="Genomic_DNA"/>
</dbReference>
<reference evidence="1 2" key="1">
    <citation type="journal article" date="2021" name="Elife">
        <title>Chloroplast acquisition without the gene transfer in kleptoplastic sea slugs, Plakobranchus ocellatus.</title>
        <authorList>
            <person name="Maeda T."/>
            <person name="Takahashi S."/>
            <person name="Yoshida T."/>
            <person name="Shimamura S."/>
            <person name="Takaki Y."/>
            <person name="Nagai Y."/>
            <person name="Toyoda A."/>
            <person name="Suzuki Y."/>
            <person name="Arimoto A."/>
            <person name="Ishii H."/>
            <person name="Satoh N."/>
            <person name="Nishiyama T."/>
            <person name="Hasebe M."/>
            <person name="Maruyama T."/>
            <person name="Minagawa J."/>
            <person name="Obokata J."/>
            <person name="Shigenobu S."/>
        </authorList>
    </citation>
    <scope>NUCLEOTIDE SEQUENCE [LARGE SCALE GENOMIC DNA]</scope>
</reference>
<dbReference type="Proteomes" id="UP000735302">
    <property type="component" value="Unassembled WGS sequence"/>
</dbReference>
<keyword evidence="1" id="KW-0675">Receptor</keyword>
<dbReference type="AlphaFoldDB" id="A0AAV4C726"/>
<sequence>MSRDSRAVFQHAVFPPVYEEWCENARTNQGGLGIIRKQKKHAFSACFFRSCTSTFRSIGTFLSRVRTRRLPSGVTGRDYLGRTALQLAVLGEHYDCIQLLLEKSRLEVIEEGLLHAIKTENVKICDMFLGHPIYSDPRSRLQVGNISVSVLSLKLS</sequence>
<dbReference type="Pfam" id="PF00023">
    <property type="entry name" value="Ank"/>
    <property type="match status" value="1"/>
</dbReference>
<dbReference type="InterPro" id="IPR002110">
    <property type="entry name" value="Ankyrin_rpt"/>
</dbReference>
<evidence type="ECO:0000313" key="1">
    <source>
        <dbReference type="EMBL" id="GFO26874.1"/>
    </source>
</evidence>
<name>A0AAV4C726_9GAST</name>
<organism evidence="1 2">
    <name type="scientific">Plakobranchus ocellatus</name>
    <dbReference type="NCBI Taxonomy" id="259542"/>
    <lineage>
        <taxon>Eukaryota</taxon>
        <taxon>Metazoa</taxon>
        <taxon>Spiralia</taxon>
        <taxon>Lophotrochozoa</taxon>
        <taxon>Mollusca</taxon>
        <taxon>Gastropoda</taxon>
        <taxon>Heterobranchia</taxon>
        <taxon>Euthyneura</taxon>
        <taxon>Panpulmonata</taxon>
        <taxon>Sacoglossa</taxon>
        <taxon>Placobranchoidea</taxon>
        <taxon>Plakobranchidae</taxon>
        <taxon>Plakobranchus</taxon>
    </lineage>
</organism>
<gene>
    <name evidence="1" type="ORF">PoB_005337900</name>
</gene>
<protein>
    <submittedName>
        <fullName evidence="1">Short transient receptor potential channel</fullName>
    </submittedName>
</protein>
<dbReference type="SUPFAM" id="SSF48403">
    <property type="entry name" value="Ankyrin repeat"/>
    <property type="match status" value="1"/>
</dbReference>
<dbReference type="InterPro" id="IPR036770">
    <property type="entry name" value="Ankyrin_rpt-contain_sf"/>
</dbReference>
<comment type="caution">
    <text evidence="1">The sequence shown here is derived from an EMBL/GenBank/DDBJ whole genome shotgun (WGS) entry which is preliminary data.</text>
</comment>
<keyword evidence="2" id="KW-1185">Reference proteome</keyword>